<gene>
    <name evidence="1" type="ORF">GBZ86_15380</name>
</gene>
<sequence>MENTELKSYWNIDLKGKFTDKNSDRLCIVLPGIAYSIDRSYLDYSKQLALELDYDVLQMEYGFQIARKEFNVEKEFNVMATETINAIKASISKEYNEILIIGKSIGTCVQTLLNKKLKNSIVRNIYISPIEQTVKKGIKENSLVITGTKDPLIEPKSIEKIKNIQGVNLIVIDDANHALDIEGDVVKTIDMLQDIIIKEKEFILNR</sequence>
<evidence type="ECO:0000313" key="1">
    <source>
        <dbReference type="EMBL" id="MPQ45105.1"/>
    </source>
</evidence>
<dbReference type="PIRSF" id="PIRSF033634">
    <property type="entry name" value="UCP033634"/>
    <property type="match status" value="1"/>
</dbReference>
<dbReference type="OrthoDB" id="1908495at2"/>
<evidence type="ECO:0000313" key="2">
    <source>
        <dbReference type="Proteomes" id="UP000430345"/>
    </source>
</evidence>
<dbReference type="InterPro" id="IPR017018">
    <property type="entry name" value="UCP033634"/>
</dbReference>
<proteinExistence type="predicted"/>
<accession>A0A6I1MNV6</accession>
<dbReference type="Proteomes" id="UP000430345">
    <property type="component" value="Unassembled WGS sequence"/>
</dbReference>
<dbReference type="SUPFAM" id="SSF53474">
    <property type="entry name" value="alpha/beta-Hydrolases"/>
    <property type="match status" value="1"/>
</dbReference>
<reference evidence="1 2" key="1">
    <citation type="submission" date="2019-10" db="EMBL/GenBank/DDBJ databases">
        <title>The Genome Sequence of Clostridium tarantellae Isolated from Fish Brain.</title>
        <authorList>
            <person name="Bano L."/>
            <person name="Kiel M."/>
            <person name="Sales G."/>
            <person name="Doxey A.C."/>
            <person name="Mansfield M.J."/>
            <person name="Schiavone M."/>
            <person name="Rossetto O."/>
            <person name="Pirazzini M."/>
            <person name="Dobrindt U."/>
            <person name="Montecucco C."/>
        </authorList>
    </citation>
    <scope>NUCLEOTIDE SEQUENCE [LARGE SCALE GENOMIC DNA]</scope>
    <source>
        <strain evidence="1 2">DSM 3997</strain>
    </source>
</reference>
<dbReference type="RefSeq" id="WP_152892119.1">
    <property type="nucleotide sequence ID" value="NZ_WHJC01000441.1"/>
</dbReference>
<keyword evidence="2" id="KW-1185">Reference proteome</keyword>
<dbReference type="InterPro" id="IPR029058">
    <property type="entry name" value="AB_hydrolase_fold"/>
</dbReference>
<keyword evidence="1" id="KW-0378">Hydrolase</keyword>
<dbReference type="AlphaFoldDB" id="A0A6I1MNV6"/>
<name>A0A6I1MNV6_9CLOT</name>
<dbReference type="Gene3D" id="3.40.50.1820">
    <property type="entry name" value="alpha/beta hydrolase"/>
    <property type="match status" value="1"/>
</dbReference>
<dbReference type="EMBL" id="WHJC01000441">
    <property type="protein sequence ID" value="MPQ45105.1"/>
    <property type="molecule type" value="Genomic_DNA"/>
</dbReference>
<comment type="caution">
    <text evidence="1">The sequence shown here is derived from an EMBL/GenBank/DDBJ whole genome shotgun (WGS) entry which is preliminary data.</text>
</comment>
<protein>
    <submittedName>
        <fullName evidence="1">Alpha/beta hydrolase</fullName>
    </submittedName>
</protein>
<organism evidence="1 2">
    <name type="scientific">Clostridium tarantellae</name>
    <dbReference type="NCBI Taxonomy" id="39493"/>
    <lineage>
        <taxon>Bacteria</taxon>
        <taxon>Bacillati</taxon>
        <taxon>Bacillota</taxon>
        <taxon>Clostridia</taxon>
        <taxon>Eubacteriales</taxon>
        <taxon>Clostridiaceae</taxon>
        <taxon>Clostridium</taxon>
    </lineage>
</organism>
<dbReference type="GO" id="GO:0016787">
    <property type="term" value="F:hydrolase activity"/>
    <property type="evidence" value="ECO:0007669"/>
    <property type="project" value="UniProtKB-KW"/>
</dbReference>